<keyword evidence="2" id="KW-1185">Reference proteome</keyword>
<dbReference type="EMBL" id="UYSU01033211">
    <property type="protein sequence ID" value="VDL91721.1"/>
    <property type="molecule type" value="Genomic_DNA"/>
</dbReference>
<dbReference type="OrthoDB" id="425014at2759"/>
<protein>
    <submittedName>
        <fullName evidence="3">Reverse transcriptase domain-containing protein</fullName>
    </submittedName>
</protein>
<dbReference type="Proteomes" id="UP000275846">
    <property type="component" value="Unassembled WGS sequence"/>
</dbReference>
<evidence type="ECO:0000313" key="2">
    <source>
        <dbReference type="Proteomes" id="UP000275846"/>
    </source>
</evidence>
<dbReference type="WBParaSite" id="SSLN_0000550701-mRNA-1">
    <property type="protein sequence ID" value="SSLN_0000550701-mRNA-1"/>
    <property type="gene ID" value="SSLN_0000550701"/>
</dbReference>
<accession>A0A183SM88</accession>
<gene>
    <name evidence="1" type="ORF">SSLN_LOCUS5336</name>
</gene>
<proteinExistence type="predicted"/>
<evidence type="ECO:0000313" key="1">
    <source>
        <dbReference type="EMBL" id="VDL91721.1"/>
    </source>
</evidence>
<evidence type="ECO:0000313" key="3">
    <source>
        <dbReference type="WBParaSite" id="SSLN_0000550701-mRNA-1"/>
    </source>
</evidence>
<reference evidence="3" key="1">
    <citation type="submission" date="2016-06" db="UniProtKB">
        <authorList>
            <consortium name="WormBaseParasite"/>
        </authorList>
    </citation>
    <scope>IDENTIFICATION</scope>
</reference>
<sequence>MKQRQINLMTWEDLAQARPAWRRSVKTGAATCEANRIAKAKRAARKSQALRINTANARANADNAHSARESACPWDPSQVWWHAQGRLRPRQPPAPYPISVFLDSVMTPGSGGGGAKSEVAAVQLPPPHRHGVEHTVDVVGLRRSNSHVCVARSTENGAVSEAFAENKVVKQGCVLAPTLFSLMFPAMLMGTHRDEGP</sequence>
<name>A0A183SM88_SCHSO</name>
<reference evidence="1 2" key="2">
    <citation type="submission" date="2018-11" db="EMBL/GenBank/DDBJ databases">
        <authorList>
            <consortium name="Pathogen Informatics"/>
        </authorList>
    </citation>
    <scope>NUCLEOTIDE SEQUENCE [LARGE SCALE GENOMIC DNA]</scope>
    <source>
        <strain evidence="1 2">NST_G2</strain>
    </source>
</reference>
<organism evidence="3">
    <name type="scientific">Schistocephalus solidus</name>
    <name type="common">Tapeworm</name>
    <dbReference type="NCBI Taxonomy" id="70667"/>
    <lineage>
        <taxon>Eukaryota</taxon>
        <taxon>Metazoa</taxon>
        <taxon>Spiralia</taxon>
        <taxon>Lophotrochozoa</taxon>
        <taxon>Platyhelminthes</taxon>
        <taxon>Cestoda</taxon>
        <taxon>Eucestoda</taxon>
        <taxon>Diphyllobothriidea</taxon>
        <taxon>Diphyllobothriidae</taxon>
        <taxon>Schistocephalus</taxon>
    </lineage>
</organism>
<dbReference type="AlphaFoldDB" id="A0A183SM88"/>